<dbReference type="EMBL" id="MU853223">
    <property type="protein sequence ID" value="KAK4128772.1"/>
    <property type="molecule type" value="Genomic_DNA"/>
</dbReference>
<dbReference type="GeneID" id="87823961"/>
<evidence type="ECO:0000313" key="3">
    <source>
        <dbReference type="Proteomes" id="UP001302602"/>
    </source>
</evidence>
<gene>
    <name evidence="2" type="ORF">N657DRAFT_40109</name>
</gene>
<evidence type="ECO:0000313" key="2">
    <source>
        <dbReference type="EMBL" id="KAK4128772.1"/>
    </source>
</evidence>
<name>A0AAN6U9A2_9PEZI</name>
<feature type="chain" id="PRO_5043055985" description="Secreted protein" evidence="1">
    <location>
        <begin position="24"/>
        <end position="171"/>
    </location>
</feature>
<organism evidence="2 3">
    <name type="scientific">Parathielavia appendiculata</name>
    <dbReference type="NCBI Taxonomy" id="2587402"/>
    <lineage>
        <taxon>Eukaryota</taxon>
        <taxon>Fungi</taxon>
        <taxon>Dikarya</taxon>
        <taxon>Ascomycota</taxon>
        <taxon>Pezizomycotina</taxon>
        <taxon>Sordariomycetes</taxon>
        <taxon>Sordariomycetidae</taxon>
        <taxon>Sordariales</taxon>
        <taxon>Chaetomiaceae</taxon>
        <taxon>Parathielavia</taxon>
    </lineage>
</organism>
<evidence type="ECO:0000256" key="1">
    <source>
        <dbReference type="SAM" id="SignalP"/>
    </source>
</evidence>
<dbReference type="RefSeq" id="XP_062652543.1">
    <property type="nucleotide sequence ID" value="XM_062787191.1"/>
</dbReference>
<proteinExistence type="predicted"/>
<evidence type="ECO:0008006" key="4">
    <source>
        <dbReference type="Google" id="ProtNLM"/>
    </source>
</evidence>
<dbReference type="Proteomes" id="UP001302602">
    <property type="component" value="Unassembled WGS sequence"/>
</dbReference>
<reference evidence="2" key="1">
    <citation type="journal article" date="2023" name="Mol. Phylogenet. Evol.">
        <title>Genome-scale phylogeny and comparative genomics of the fungal order Sordariales.</title>
        <authorList>
            <person name="Hensen N."/>
            <person name="Bonometti L."/>
            <person name="Westerberg I."/>
            <person name="Brannstrom I.O."/>
            <person name="Guillou S."/>
            <person name="Cros-Aarteil S."/>
            <person name="Calhoun S."/>
            <person name="Haridas S."/>
            <person name="Kuo A."/>
            <person name="Mondo S."/>
            <person name="Pangilinan J."/>
            <person name="Riley R."/>
            <person name="LaButti K."/>
            <person name="Andreopoulos B."/>
            <person name="Lipzen A."/>
            <person name="Chen C."/>
            <person name="Yan M."/>
            <person name="Daum C."/>
            <person name="Ng V."/>
            <person name="Clum A."/>
            <person name="Steindorff A."/>
            <person name="Ohm R.A."/>
            <person name="Martin F."/>
            <person name="Silar P."/>
            <person name="Natvig D.O."/>
            <person name="Lalanne C."/>
            <person name="Gautier V."/>
            <person name="Ament-Velasquez S.L."/>
            <person name="Kruys A."/>
            <person name="Hutchinson M.I."/>
            <person name="Powell A.J."/>
            <person name="Barry K."/>
            <person name="Miller A.N."/>
            <person name="Grigoriev I.V."/>
            <person name="Debuchy R."/>
            <person name="Gladieux P."/>
            <person name="Hiltunen Thoren M."/>
            <person name="Johannesson H."/>
        </authorList>
    </citation>
    <scope>NUCLEOTIDE SEQUENCE</scope>
    <source>
        <strain evidence="2">CBS 731.68</strain>
    </source>
</reference>
<feature type="signal peptide" evidence="1">
    <location>
        <begin position="1"/>
        <end position="23"/>
    </location>
</feature>
<comment type="caution">
    <text evidence="2">The sequence shown here is derived from an EMBL/GenBank/DDBJ whole genome shotgun (WGS) entry which is preliminary data.</text>
</comment>
<protein>
    <recommendedName>
        <fullName evidence="4">Secreted protein</fullName>
    </recommendedName>
</protein>
<dbReference type="AlphaFoldDB" id="A0AAN6U9A2"/>
<keyword evidence="3" id="KW-1185">Reference proteome</keyword>
<sequence>MLLVTPFTLLSFLLLVLFAFVQITEPIARSTSDYSGCSNNCSRSLHSNTEMQRLQQPALTCPKGPPSVVQRAWNLRFQLGKCEELFFLVWAAKVSVDGFMLSNGRVVGSNGATKLDSVWLPNVVFRRLRLLPSAIEQTIPDSRCASIAAPRVGKPTRTSAVLHLPNRGRAA</sequence>
<reference evidence="2" key="2">
    <citation type="submission" date="2023-05" db="EMBL/GenBank/DDBJ databases">
        <authorList>
            <consortium name="Lawrence Berkeley National Laboratory"/>
            <person name="Steindorff A."/>
            <person name="Hensen N."/>
            <person name="Bonometti L."/>
            <person name="Westerberg I."/>
            <person name="Brannstrom I.O."/>
            <person name="Guillou S."/>
            <person name="Cros-Aarteil S."/>
            <person name="Calhoun S."/>
            <person name="Haridas S."/>
            <person name="Kuo A."/>
            <person name="Mondo S."/>
            <person name="Pangilinan J."/>
            <person name="Riley R."/>
            <person name="Labutti K."/>
            <person name="Andreopoulos B."/>
            <person name="Lipzen A."/>
            <person name="Chen C."/>
            <person name="Yanf M."/>
            <person name="Daum C."/>
            <person name="Ng V."/>
            <person name="Clum A."/>
            <person name="Ohm R."/>
            <person name="Martin F."/>
            <person name="Silar P."/>
            <person name="Natvig D."/>
            <person name="Lalanne C."/>
            <person name="Gautier V."/>
            <person name="Ament-Velasquez S.L."/>
            <person name="Kruys A."/>
            <person name="Hutchinson M.I."/>
            <person name="Powell A.J."/>
            <person name="Barry K."/>
            <person name="Miller A.N."/>
            <person name="Grigoriev I.V."/>
            <person name="Debuchy R."/>
            <person name="Gladieux P."/>
            <person name="Thoren M.H."/>
            <person name="Johannesson H."/>
        </authorList>
    </citation>
    <scope>NUCLEOTIDE SEQUENCE</scope>
    <source>
        <strain evidence="2">CBS 731.68</strain>
    </source>
</reference>
<accession>A0AAN6U9A2</accession>
<keyword evidence="1" id="KW-0732">Signal</keyword>